<accession>A0A7E5A062</accession>
<evidence type="ECO:0000313" key="2">
    <source>
        <dbReference type="Proteomes" id="UP000492821"/>
    </source>
</evidence>
<feature type="chain" id="PRO_5028954557" evidence="1">
    <location>
        <begin position="22"/>
        <end position="222"/>
    </location>
</feature>
<reference evidence="3" key="2">
    <citation type="submission" date="2020-10" db="UniProtKB">
        <authorList>
            <consortium name="WormBaseParasite"/>
        </authorList>
    </citation>
    <scope>IDENTIFICATION</scope>
</reference>
<evidence type="ECO:0000313" key="3">
    <source>
        <dbReference type="WBParaSite" id="Pan_g5845.t1"/>
    </source>
</evidence>
<dbReference type="Proteomes" id="UP000492821">
    <property type="component" value="Unassembled WGS sequence"/>
</dbReference>
<keyword evidence="1" id="KW-0732">Signal</keyword>
<dbReference type="AlphaFoldDB" id="A0A7E5A062"/>
<sequence length="222" mass="23611">MPMVSINKVVPLFCIITACSACIPVSAPDGVIPIPVTEEPQIPVTQTPPISVTTVSQIPVTQAPRTCRELDNMASVFLNNDVTFEDMQFGRVPASDTCTTCDGGRLNYYNSTSSATPATTIKESMGGLTSATCPNMCMCEADGTCWMLSDNTIFGVDFWQYCSDGICGVYTVIIGDSDNEGIITLDGSRIITGNDQAGDFDNNFTPPPVSNRSAYIDVASIG</sequence>
<evidence type="ECO:0000256" key="1">
    <source>
        <dbReference type="SAM" id="SignalP"/>
    </source>
</evidence>
<keyword evidence="2" id="KW-1185">Reference proteome</keyword>
<dbReference type="WBParaSite" id="Pan_g5845.t1">
    <property type="protein sequence ID" value="Pan_g5845.t1"/>
    <property type="gene ID" value="Pan_g5845"/>
</dbReference>
<name>A0A7E5A062_PANRE</name>
<reference evidence="2" key="1">
    <citation type="journal article" date="2013" name="Genetics">
        <title>The draft genome and transcriptome of Panagrellus redivivus are shaped by the harsh demands of a free-living lifestyle.</title>
        <authorList>
            <person name="Srinivasan J."/>
            <person name="Dillman A.R."/>
            <person name="Macchietto M.G."/>
            <person name="Heikkinen L."/>
            <person name="Lakso M."/>
            <person name="Fracchia K.M."/>
            <person name="Antoshechkin I."/>
            <person name="Mortazavi A."/>
            <person name="Wong G."/>
            <person name="Sternberg P.W."/>
        </authorList>
    </citation>
    <scope>NUCLEOTIDE SEQUENCE [LARGE SCALE GENOMIC DNA]</scope>
    <source>
        <strain evidence="2">MT8872</strain>
    </source>
</reference>
<feature type="signal peptide" evidence="1">
    <location>
        <begin position="1"/>
        <end position="21"/>
    </location>
</feature>
<proteinExistence type="predicted"/>
<protein>
    <submittedName>
        <fullName evidence="3">Apple domain-containing protein</fullName>
    </submittedName>
</protein>
<organism evidence="2 3">
    <name type="scientific">Panagrellus redivivus</name>
    <name type="common">Microworm</name>
    <dbReference type="NCBI Taxonomy" id="6233"/>
    <lineage>
        <taxon>Eukaryota</taxon>
        <taxon>Metazoa</taxon>
        <taxon>Ecdysozoa</taxon>
        <taxon>Nematoda</taxon>
        <taxon>Chromadorea</taxon>
        <taxon>Rhabditida</taxon>
        <taxon>Tylenchina</taxon>
        <taxon>Panagrolaimomorpha</taxon>
        <taxon>Panagrolaimoidea</taxon>
        <taxon>Panagrolaimidae</taxon>
        <taxon>Panagrellus</taxon>
    </lineage>
</organism>